<dbReference type="PANTHER" id="PTHR23011">
    <property type="entry name" value="CYCLIC NUCLEOTIDE-BINDING DOMAIN CONTAINING PROTEIN"/>
    <property type="match status" value="1"/>
</dbReference>
<proteinExistence type="predicted"/>
<dbReference type="PANTHER" id="PTHR23011:SF32">
    <property type="entry name" value="CYCLIC NUCLEOTIDE-BINDING DOMAIN-CONTAINING PROTEIN 1"/>
    <property type="match status" value="1"/>
</dbReference>
<dbReference type="InterPro" id="IPR014710">
    <property type="entry name" value="RmlC-like_jellyroll"/>
</dbReference>
<name>A0AAD9Q486_ACRCE</name>
<dbReference type="CDD" id="cd00038">
    <property type="entry name" value="CAP_ED"/>
    <property type="match status" value="1"/>
</dbReference>
<dbReference type="InterPro" id="IPR018490">
    <property type="entry name" value="cNMP-bd_dom_sf"/>
</dbReference>
<sequence length="491" mass="55578">MKGEVALSSETPCEYQGQIHLAIRKKMSLLTKHNYELGGWSAKFGKERRKQRHPLPKLVGLPEINYSGLRWLCKTEGLGDRDRPSTQEAHKFFMGNYTKMFSTPQTLNLSLDSTQLRKVNLGEGQKLKWETKIPHDKGLYPHLCEGFNSPMSHNISDHLSKLHRHTIITASPEAVVNMRIKAIRRVLKKQIYERKSKDNEVLFKHLQFFPELADKVPDYVLKELCAVAQIDRCPEEDYAVFSDTGLHLILRGSVVQETTAFSPISEKYSRELSSCTPITEETQLQVTEKLTVGQCFGALGENERGEANSRVLSVLSLEPCEFLKISTNDYRRVIQLIQAREEEQKLSLAKICKLFHNWPLLSLKKISGLIKWRRFSPGQVLVSEGERCEVIGFIKKGECLRRRYINVACTLPNGKKEQRIKSVMTGKLCPGDSFGETTVLKGLPMPCSVITDSEVEIGTISTLDVYDLDDVTKCLLSQSYSAVDVNLTEVG</sequence>
<comment type="caution">
    <text evidence="2">The sequence shown here is derived from an EMBL/GenBank/DDBJ whole genome shotgun (WGS) entry which is preliminary data.</text>
</comment>
<dbReference type="SMART" id="SM00100">
    <property type="entry name" value="cNMP"/>
    <property type="match status" value="1"/>
</dbReference>
<keyword evidence="3" id="KW-1185">Reference proteome</keyword>
<dbReference type="Pfam" id="PF00027">
    <property type="entry name" value="cNMP_binding"/>
    <property type="match status" value="1"/>
</dbReference>
<dbReference type="AlphaFoldDB" id="A0AAD9Q486"/>
<feature type="domain" description="Cyclic nucleotide-binding" evidence="1">
    <location>
        <begin position="354"/>
        <end position="461"/>
    </location>
</feature>
<gene>
    <name evidence="2" type="ORF">P5673_024190</name>
</gene>
<accession>A0AAD9Q486</accession>
<dbReference type="PROSITE" id="PS50042">
    <property type="entry name" value="CNMP_BINDING_3"/>
    <property type="match status" value="1"/>
</dbReference>
<reference evidence="2" key="1">
    <citation type="journal article" date="2023" name="G3 (Bethesda)">
        <title>Whole genome assembly and annotation of the endangered Caribbean coral Acropora cervicornis.</title>
        <authorList>
            <person name="Selwyn J.D."/>
            <person name="Vollmer S.V."/>
        </authorList>
    </citation>
    <scope>NUCLEOTIDE SEQUENCE</scope>
    <source>
        <strain evidence="2">K2</strain>
    </source>
</reference>
<dbReference type="InterPro" id="IPR000595">
    <property type="entry name" value="cNMP-bd_dom"/>
</dbReference>
<dbReference type="Proteomes" id="UP001249851">
    <property type="component" value="Unassembled WGS sequence"/>
</dbReference>
<protein>
    <submittedName>
        <fullName evidence="2">Cyclic nucleotide-binding domain-containing protein 1</fullName>
    </submittedName>
</protein>
<organism evidence="2 3">
    <name type="scientific">Acropora cervicornis</name>
    <name type="common">Staghorn coral</name>
    <dbReference type="NCBI Taxonomy" id="6130"/>
    <lineage>
        <taxon>Eukaryota</taxon>
        <taxon>Metazoa</taxon>
        <taxon>Cnidaria</taxon>
        <taxon>Anthozoa</taxon>
        <taxon>Hexacorallia</taxon>
        <taxon>Scleractinia</taxon>
        <taxon>Astrocoeniina</taxon>
        <taxon>Acroporidae</taxon>
        <taxon>Acropora</taxon>
    </lineage>
</organism>
<reference evidence="2" key="2">
    <citation type="journal article" date="2023" name="Science">
        <title>Genomic signatures of disease resistance in endangered staghorn corals.</title>
        <authorList>
            <person name="Vollmer S.V."/>
            <person name="Selwyn J.D."/>
            <person name="Despard B.A."/>
            <person name="Roesel C.L."/>
        </authorList>
    </citation>
    <scope>NUCLEOTIDE SEQUENCE</scope>
    <source>
        <strain evidence="2">K2</strain>
    </source>
</reference>
<evidence type="ECO:0000313" key="2">
    <source>
        <dbReference type="EMBL" id="KAK2554472.1"/>
    </source>
</evidence>
<evidence type="ECO:0000259" key="1">
    <source>
        <dbReference type="PROSITE" id="PS50042"/>
    </source>
</evidence>
<evidence type="ECO:0000313" key="3">
    <source>
        <dbReference type="Proteomes" id="UP001249851"/>
    </source>
</evidence>
<dbReference type="Gene3D" id="2.60.120.10">
    <property type="entry name" value="Jelly Rolls"/>
    <property type="match status" value="2"/>
</dbReference>
<dbReference type="SUPFAM" id="SSF51206">
    <property type="entry name" value="cAMP-binding domain-like"/>
    <property type="match status" value="2"/>
</dbReference>
<dbReference type="EMBL" id="JARQWQ010000070">
    <property type="protein sequence ID" value="KAK2554472.1"/>
    <property type="molecule type" value="Genomic_DNA"/>
</dbReference>